<reference evidence="1 2" key="1">
    <citation type="submission" date="2020-10" db="EMBL/GenBank/DDBJ databases">
        <title>Ca. Dormibacterota MAGs.</title>
        <authorList>
            <person name="Montgomery K."/>
        </authorList>
    </citation>
    <scope>NUCLEOTIDE SEQUENCE [LARGE SCALE GENOMIC DNA]</scope>
    <source>
        <strain evidence="1">SC8811_S16_3</strain>
    </source>
</reference>
<dbReference type="AlphaFoldDB" id="A0A934NHP4"/>
<proteinExistence type="predicted"/>
<dbReference type="EMBL" id="JAEKNQ010000041">
    <property type="protein sequence ID" value="MBJ7603802.1"/>
    <property type="molecule type" value="Genomic_DNA"/>
</dbReference>
<dbReference type="SUPFAM" id="SSF53098">
    <property type="entry name" value="Ribonuclease H-like"/>
    <property type="match status" value="1"/>
</dbReference>
<gene>
    <name evidence="1" type="ORF">JF888_11505</name>
</gene>
<evidence type="ECO:0000313" key="2">
    <source>
        <dbReference type="Proteomes" id="UP000620075"/>
    </source>
</evidence>
<dbReference type="Gene3D" id="3.30.420.10">
    <property type="entry name" value="Ribonuclease H-like superfamily/Ribonuclease H"/>
    <property type="match status" value="1"/>
</dbReference>
<dbReference type="Proteomes" id="UP000620075">
    <property type="component" value="Unassembled WGS sequence"/>
</dbReference>
<comment type="caution">
    <text evidence="1">The sequence shown here is derived from an EMBL/GenBank/DDBJ whole genome shotgun (WGS) entry which is preliminary data.</text>
</comment>
<dbReference type="InterPro" id="IPR036397">
    <property type="entry name" value="RNaseH_sf"/>
</dbReference>
<dbReference type="RefSeq" id="WP_338180429.1">
    <property type="nucleotide sequence ID" value="NZ_JAEKNQ010000041.1"/>
</dbReference>
<sequence length="141" mass="15711">MEVRLRECLLIYVDAALDRNGRAGCGLAVFFRGRLLYAESFGLDHAGGSAQLEAYVCAGALDLAAARWPAYRVVVRTDCAPVVRSRSQASETFRLAVGEVRERVRHRHRVVRYVSRRANPAHELAREGLRSMSKRNLSLAA</sequence>
<accession>A0A934NHP4</accession>
<evidence type="ECO:0000313" key="1">
    <source>
        <dbReference type="EMBL" id="MBJ7603802.1"/>
    </source>
</evidence>
<name>A0A934NHP4_9BACT</name>
<dbReference type="GO" id="GO:0003676">
    <property type="term" value="F:nucleic acid binding"/>
    <property type="evidence" value="ECO:0007669"/>
    <property type="project" value="InterPro"/>
</dbReference>
<protein>
    <submittedName>
        <fullName evidence="1">Uncharacterized protein</fullName>
    </submittedName>
</protein>
<organism evidence="1 2">
    <name type="scientific">Candidatus Dormiibacter inghamiae</name>
    <dbReference type="NCBI Taxonomy" id="3127013"/>
    <lineage>
        <taxon>Bacteria</taxon>
        <taxon>Bacillati</taxon>
        <taxon>Candidatus Dormiibacterota</taxon>
        <taxon>Candidatus Dormibacteria</taxon>
        <taxon>Candidatus Dormibacterales</taxon>
        <taxon>Candidatus Dormibacteraceae</taxon>
        <taxon>Candidatus Dormiibacter</taxon>
    </lineage>
</organism>
<dbReference type="InterPro" id="IPR012337">
    <property type="entry name" value="RNaseH-like_sf"/>
</dbReference>